<dbReference type="GO" id="GO:0009279">
    <property type="term" value="C:cell outer membrane"/>
    <property type="evidence" value="ECO:0007669"/>
    <property type="project" value="UniProtKB-SubCell"/>
</dbReference>
<dbReference type="Gene3D" id="2.60.40.1120">
    <property type="entry name" value="Carboxypeptidase-like, regulatory domain"/>
    <property type="match status" value="1"/>
</dbReference>
<dbReference type="Gene3D" id="2.40.170.20">
    <property type="entry name" value="TonB-dependent receptor, beta-barrel domain"/>
    <property type="match status" value="1"/>
</dbReference>
<organism evidence="10 11">
    <name type="scientific">Granulicella pectinivorans</name>
    <dbReference type="NCBI Taxonomy" id="474950"/>
    <lineage>
        <taxon>Bacteria</taxon>
        <taxon>Pseudomonadati</taxon>
        <taxon>Acidobacteriota</taxon>
        <taxon>Terriglobia</taxon>
        <taxon>Terriglobales</taxon>
        <taxon>Acidobacteriaceae</taxon>
        <taxon>Granulicella</taxon>
    </lineage>
</organism>
<dbReference type="AlphaFoldDB" id="A0A1I6L516"/>
<dbReference type="GO" id="GO:0015344">
    <property type="term" value="F:siderophore uptake transmembrane transporter activity"/>
    <property type="evidence" value="ECO:0007669"/>
    <property type="project" value="TreeGrafter"/>
</dbReference>
<reference evidence="10 11" key="1">
    <citation type="submission" date="2016-10" db="EMBL/GenBank/DDBJ databases">
        <authorList>
            <person name="de Groot N.N."/>
        </authorList>
    </citation>
    <scope>NUCLEOTIDE SEQUENCE [LARGE SCALE GENOMIC DNA]</scope>
    <source>
        <strain evidence="10 11">DSM 21001</strain>
    </source>
</reference>
<accession>A0A1I6L516</accession>
<keyword evidence="5 8" id="KW-0732">Signal</keyword>
<proteinExistence type="predicted"/>
<evidence type="ECO:0000313" key="11">
    <source>
        <dbReference type="Proteomes" id="UP000199024"/>
    </source>
</evidence>
<keyword evidence="3" id="KW-1134">Transmembrane beta strand</keyword>
<dbReference type="InterPro" id="IPR008969">
    <property type="entry name" value="CarboxyPept-like_regulatory"/>
</dbReference>
<evidence type="ECO:0000259" key="9">
    <source>
        <dbReference type="Pfam" id="PF25183"/>
    </source>
</evidence>
<keyword evidence="4" id="KW-0812">Transmembrane</keyword>
<dbReference type="PANTHER" id="PTHR30069">
    <property type="entry name" value="TONB-DEPENDENT OUTER MEMBRANE RECEPTOR"/>
    <property type="match status" value="1"/>
</dbReference>
<evidence type="ECO:0000256" key="5">
    <source>
        <dbReference type="ARBA" id="ARBA00022729"/>
    </source>
</evidence>
<keyword evidence="10" id="KW-0121">Carboxypeptidase</keyword>
<evidence type="ECO:0000313" key="10">
    <source>
        <dbReference type="EMBL" id="SFR98532.1"/>
    </source>
</evidence>
<feature type="domain" description="TonB-dependent transporter Oar-like beta-barrel" evidence="9">
    <location>
        <begin position="239"/>
        <end position="1099"/>
    </location>
</feature>
<evidence type="ECO:0000256" key="6">
    <source>
        <dbReference type="ARBA" id="ARBA00023136"/>
    </source>
</evidence>
<name>A0A1I6L516_9BACT</name>
<feature type="chain" id="PRO_5011665271" evidence="8">
    <location>
        <begin position="24"/>
        <end position="1106"/>
    </location>
</feature>
<keyword evidence="11" id="KW-1185">Reference proteome</keyword>
<evidence type="ECO:0000256" key="4">
    <source>
        <dbReference type="ARBA" id="ARBA00022692"/>
    </source>
</evidence>
<evidence type="ECO:0000256" key="7">
    <source>
        <dbReference type="ARBA" id="ARBA00023237"/>
    </source>
</evidence>
<dbReference type="OrthoDB" id="97893at2"/>
<evidence type="ECO:0000256" key="8">
    <source>
        <dbReference type="SAM" id="SignalP"/>
    </source>
</evidence>
<keyword evidence="6" id="KW-0472">Membrane</keyword>
<dbReference type="Proteomes" id="UP000199024">
    <property type="component" value="Unassembled WGS sequence"/>
</dbReference>
<dbReference type="EMBL" id="FOZL01000001">
    <property type="protein sequence ID" value="SFR98532.1"/>
    <property type="molecule type" value="Genomic_DNA"/>
</dbReference>
<keyword evidence="10" id="KW-0645">Protease</keyword>
<dbReference type="STRING" id="474950.SAMN05421771_0268"/>
<feature type="signal peptide" evidence="8">
    <location>
        <begin position="1"/>
        <end position="23"/>
    </location>
</feature>
<keyword evidence="7" id="KW-0998">Cell outer membrane</keyword>
<dbReference type="GO" id="GO:0004180">
    <property type="term" value="F:carboxypeptidase activity"/>
    <property type="evidence" value="ECO:0007669"/>
    <property type="project" value="UniProtKB-KW"/>
</dbReference>
<comment type="subcellular location">
    <subcellularLocation>
        <location evidence="1">Cell outer membrane</location>
        <topology evidence="1">Multi-pass membrane protein</topology>
    </subcellularLocation>
</comment>
<dbReference type="PANTHER" id="PTHR30069:SF29">
    <property type="entry name" value="HEMOGLOBIN AND HEMOGLOBIN-HAPTOGLOBIN-BINDING PROTEIN 1-RELATED"/>
    <property type="match status" value="1"/>
</dbReference>
<dbReference type="Pfam" id="PF13620">
    <property type="entry name" value="CarboxypepD_reg"/>
    <property type="match status" value="1"/>
</dbReference>
<keyword evidence="2" id="KW-0813">Transport</keyword>
<evidence type="ECO:0000256" key="3">
    <source>
        <dbReference type="ARBA" id="ARBA00022452"/>
    </source>
</evidence>
<gene>
    <name evidence="10" type="ORF">SAMN05421771_0268</name>
</gene>
<dbReference type="GO" id="GO:0044718">
    <property type="term" value="P:siderophore transmembrane transport"/>
    <property type="evidence" value="ECO:0007669"/>
    <property type="project" value="TreeGrafter"/>
</dbReference>
<evidence type="ECO:0000256" key="1">
    <source>
        <dbReference type="ARBA" id="ARBA00004571"/>
    </source>
</evidence>
<dbReference type="SUPFAM" id="SSF56935">
    <property type="entry name" value="Porins"/>
    <property type="match status" value="1"/>
</dbReference>
<sequence length="1106" mass="118679">MKRLSLSSLLLLCLCFLPGAALAQSVAGSLVGQVTDPSGAAVSNAKVSVRNVGTNQTVEGTTTKDGIYNVQNLQPADYDITIAAPGFSTANIAHVHLLVSASVRNDVKLTLGSTESKVEVSASPNAITTDDSTIGAVLEGTAIARLPLNGRTIDRALVFVAGNTNDNPDNPQISGGLHWNGAMYNVDGVPVNDISNGAAAYSYDSNLTTLPSTEIIQEIKVVSSVAKAEFEGGSAISITTKSGSNRFHGEVYYFNRNRAGAARDYFAYAGTVVKPGLNRNEFGGYVSGPIWKDRTFFLFAVDNLIQRNGKPNFFTVPTDAERAGNFSGTTKQLWNASTGTIIPGNQITNIDPRAAALLAYIPHANIASSGTSASGGPTNNLLQTVNNKYNDYKYTGKIDHNLNRLNALTAGGYYAYGNPYFSRNGTPAQYGNYQNAGYITIEGMLRDVSVFSPRMLNEIHYSYFSHRNIRLGQNASFDPTTLFPGLYGPFRIGGLPTINMTNYTSVGDTGGAGHNPETTQSVADNFTLVRGRHTLKFGASVNFNNVIIKSGTTSSSLGTFGFTGRFTASAPGTPTSDPTYNATGDAFADFLLGNPNSTVRATPQIAINQTYQNYQFFGQDDWAVTPRLTLNVGLRYEVQTTPNEKNGDFSNFDFSTGKLVIRSSGGQISKDANATVLALYPGTYTTSEANGWGTSVVLTDKTNYGPRVGFAYRLTADAKTVLRGGYGMFYGLIPPGIGPIRISQLNFPFLLTQSYTSTSAYAPTLTLANPFPGTGTVAANPTIYASQRDSKQARIQQWNLTLEQALPASAGFRLSYVGNKTTHAPYYVFDMNYPKVQRPLTSLQAGRPYQPWASILTNLTEGYAFTNQMQAELTKRTGNGLYLQASYTWNSGLDDVPISGTTQNPYNLGGDKGNSDGTHKNNFFLQATYDLPFQRHGFGERVVNGWSLASLTQLRSGTPFSPSFTIPSTTTNASGGVALGTSTVGWYATRPNKVVGKDPYALHSQHGRYFDASAFVAPDNFTFGNAGRNSLIGPPEVGFDLSVEKKTTVYEGVQFLLRLDAFNALNHPNFGTPSANISNTSTAGLITSTNSNQPNRSLQLGGKLVF</sequence>
<dbReference type="InterPro" id="IPR057601">
    <property type="entry name" value="Oar-like_b-barrel"/>
</dbReference>
<protein>
    <submittedName>
        <fullName evidence="10">Carboxypeptidase regulatory-like domain-containing protein</fullName>
    </submittedName>
</protein>
<keyword evidence="10" id="KW-0378">Hydrolase</keyword>
<dbReference type="RefSeq" id="WP_089835884.1">
    <property type="nucleotide sequence ID" value="NZ_FOZL01000001.1"/>
</dbReference>
<dbReference type="InterPro" id="IPR039426">
    <property type="entry name" value="TonB-dep_rcpt-like"/>
</dbReference>
<dbReference type="SUPFAM" id="SSF49464">
    <property type="entry name" value="Carboxypeptidase regulatory domain-like"/>
    <property type="match status" value="1"/>
</dbReference>
<evidence type="ECO:0000256" key="2">
    <source>
        <dbReference type="ARBA" id="ARBA00022448"/>
    </source>
</evidence>
<dbReference type="InterPro" id="IPR036942">
    <property type="entry name" value="Beta-barrel_TonB_sf"/>
</dbReference>
<dbReference type="Pfam" id="PF25183">
    <property type="entry name" value="OMP_b-brl_4"/>
    <property type="match status" value="1"/>
</dbReference>